<protein>
    <submittedName>
        <fullName evidence="1">16247_t:CDS:1</fullName>
    </submittedName>
</protein>
<evidence type="ECO:0000313" key="2">
    <source>
        <dbReference type="Proteomes" id="UP000789901"/>
    </source>
</evidence>
<dbReference type="Proteomes" id="UP000789901">
    <property type="component" value="Unassembled WGS sequence"/>
</dbReference>
<keyword evidence="2" id="KW-1185">Reference proteome</keyword>
<organism evidence="1 2">
    <name type="scientific">Gigaspora margarita</name>
    <dbReference type="NCBI Taxonomy" id="4874"/>
    <lineage>
        <taxon>Eukaryota</taxon>
        <taxon>Fungi</taxon>
        <taxon>Fungi incertae sedis</taxon>
        <taxon>Mucoromycota</taxon>
        <taxon>Glomeromycotina</taxon>
        <taxon>Glomeromycetes</taxon>
        <taxon>Diversisporales</taxon>
        <taxon>Gigasporaceae</taxon>
        <taxon>Gigaspora</taxon>
    </lineage>
</organism>
<evidence type="ECO:0000313" key="1">
    <source>
        <dbReference type="EMBL" id="CAG8775265.1"/>
    </source>
</evidence>
<dbReference type="EMBL" id="CAJVQB010015565">
    <property type="protein sequence ID" value="CAG8775265.1"/>
    <property type="molecule type" value="Genomic_DNA"/>
</dbReference>
<gene>
    <name evidence="1" type="ORF">GMARGA_LOCUS18997</name>
</gene>
<sequence length="187" mass="21823">MFLTKFRYKENKSNYNICVKAKLDLHLLVVKIKWDISNKEHVTEHDQFLHEHEKAILPNSQASIPRYSYIEYLAFVAIYICDKEICDIAGYLNYSELCLTSRPQKDLPYRLLLFVKNSVENLLNFNVHTSDILAQNAKIVKNVFGNHIIIGNNRTLLTAMNIANIRKQIIKKNWDINIQTDATKNLK</sequence>
<comment type="caution">
    <text evidence="1">The sequence shown here is derived from an EMBL/GenBank/DDBJ whole genome shotgun (WGS) entry which is preliminary data.</text>
</comment>
<reference evidence="1 2" key="1">
    <citation type="submission" date="2021-06" db="EMBL/GenBank/DDBJ databases">
        <authorList>
            <person name="Kallberg Y."/>
            <person name="Tangrot J."/>
            <person name="Rosling A."/>
        </authorList>
    </citation>
    <scope>NUCLEOTIDE SEQUENCE [LARGE SCALE GENOMIC DNA]</scope>
    <source>
        <strain evidence="1 2">120-4 pot B 10/14</strain>
    </source>
</reference>
<accession>A0ABN7VHZ6</accession>
<name>A0ABN7VHZ6_GIGMA</name>
<proteinExistence type="predicted"/>